<sequence length="461" mass="53551">MTSAGRCWAVMVIAITAIFLPPLADNQRVIVLVRQELTFLGVDNCSKVSPNYLTNVAVIRTEDGRSYIKADLIINKSSEGKLKWQAETYKCDNRHNTDCEYFLKFHMNDFCANLNQKDQIWTPFFNSSQPKLACPINKKMYRLSKIMLDTEKILVLTKPILSVTDFYWKVKTKISQCAMKLRASEVAETSSIPAASQQLRRKKMTGSARSWAVRFIALVAITSSPLVDNQRVTYLRLIRGYVEEKAYKVMLSKRRHVVNWDIYPAKPLFHCLLHLLVAGKTFPAQEFFQFFEKVKQAISFLGIDNCTTPSPNYMTNVSVMRTESGRSYMKADLIINKINERKLKLNAEAYKCEDRDANICEYFMKIAMKDFCTNLSQKDEIWTPFFNSSQPEFLCPINKKLYRFSKIMLNNEKVWPMAKMLPSVTDFYWRVKLKITQVNPTTMWMCYHIKLKIDTIKARQV</sequence>
<protein>
    <submittedName>
        <fullName evidence="2">Uncharacterized protein</fullName>
    </submittedName>
</protein>
<accession>A0ABD0YKH8</accession>
<dbReference type="AlphaFoldDB" id="A0ABD0YKH8"/>
<dbReference type="EMBL" id="JBFDAA010000006">
    <property type="protein sequence ID" value="KAL1131780.1"/>
    <property type="molecule type" value="Genomic_DNA"/>
</dbReference>
<feature type="chain" id="PRO_5044894137" evidence="1">
    <location>
        <begin position="27"/>
        <end position="461"/>
    </location>
</feature>
<gene>
    <name evidence="2" type="ORF">AAG570_011393</name>
</gene>
<evidence type="ECO:0000313" key="2">
    <source>
        <dbReference type="EMBL" id="KAL1131780.1"/>
    </source>
</evidence>
<feature type="signal peptide" evidence="1">
    <location>
        <begin position="1"/>
        <end position="26"/>
    </location>
</feature>
<evidence type="ECO:0000256" key="1">
    <source>
        <dbReference type="SAM" id="SignalP"/>
    </source>
</evidence>
<reference evidence="2 3" key="1">
    <citation type="submission" date="2024-07" db="EMBL/GenBank/DDBJ databases">
        <title>Chromosome-level genome assembly of the water stick insect Ranatra chinensis (Heteroptera: Nepidae).</title>
        <authorList>
            <person name="Liu X."/>
        </authorList>
    </citation>
    <scope>NUCLEOTIDE SEQUENCE [LARGE SCALE GENOMIC DNA]</scope>
    <source>
        <strain evidence="2">Cailab_2021Rc</strain>
        <tissue evidence="2">Muscle</tissue>
    </source>
</reference>
<name>A0ABD0YKH8_9HEMI</name>
<evidence type="ECO:0000313" key="3">
    <source>
        <dbReference type="Proteomes" id="UP001558652"/>
    </source>
</evidence>
<dbReference type="Proteomes" id="UP001558652">
    <property type="component" value="Unassembled WGS sequence"/>
</dbReference>
<comment type="caution">
    <text evidence="2">The sequence shown here is derived from an EMBL/GenBank/DDBJ whole genome shotgun (WGS) entry which is preliminary data.</text>
</comment>
<keyword evidence="3" id="KW-1185">Reference proteome</keyword>
<keyword evidence="1" id="KW-0732">Signal</keyword>
<organism evidence="2 3">
    <name type="scientific">Ranatra chinensis</name>
    <dbReference type="NCBI Taxonomy" id="642074"/>
    <lineage>
        <taxon>Eukaryota</taxon>
        <taxon>Metazoa</taxon>
        <taxon>Ecdysozoa</taxon>
        <taxon>Arthropoda</taxon>
        <taxon>Hexapoda</taxon>
        <taxon>Insecta</taxon>
        <taxon>Pterygota</taxon>
        <taxon>Neoptera</taxon>
        <taxon>Paraneoptera</taxon>
        <taxon>Hemiptera</taxon>
        <taxon>Heteroptera</taxon>
        <taxon>Panheteroptera</taxon>
        <taxon>Nepomorpha</taxon>
        <taxon>Nepidae</taxon>
        <taxon>Ranatrinae</taxon>
        <taxon>Ranatra</taxon>
    </lineage>
</organism>
<proteinExistence type="predicted"/>